<reference evidence="3" key="1">
    <citation type="submission" date="2023-07" db="EMBL/GenBank/DDBJ databases">
        <title>Whole genome shotgun sequence of Streptomyces achromogenes subsp. rubradiris NBRC 14000.</title>
        <authorList>
            <person name="Komaki H."/>
            <person name="Tamura T."/>
        </authorList>
    </citation>
    <scope>NUCLEOTIDE SEQUENCE [LARGE SCALE GENOMIC DNA]</scope>
    <source>
        <strain evidence="3">NBRC 14000</strain>
    </source>
</reference>
<feature type="region of interest" description="Disordered" evidence="1">
    <location>
        <begin position="37"/>
        <end position="58"/>
    </location>
</feature>
<evidence type="ECO:0000256" key="1">
    <source>
        <dbReference type="SAM" id="MobiDB-lite"/>
    </source>
</evidence>
<name>A0ABQ3R906_STRRR</name>
<dbReference type="EMBL" id="BNEA01000007">
    <property type="protein sequence ID" value="GHI52339.1"/>
    <property type="molecule type" value="Genomic_DNA"/>
</dbReference>
<organism evidence="2 3">
    <name type="scientific">Streptomyces rubradiris</name>
    <name type="common">Streptomyces achromogenes subsp. rubradiris</name>
    <dbReference type="NCBI Taxonomy" id="285531"/>
    <lineage>
        <taxon>Bacteria</taxon>
        <taxon>Bacillati</taxon>
        <taxon>Actinomycetota</taxon>
        <taxon>Actinomycetes</taxon>
        <taxon>Kitasatosporales</taxon>
        <taxon>Streptomycetaceae</taxon>
        <taxon>Streptomyces</taxon>
    </lineage>
</organism>
<accession>A0ABQ3R906</accession>
<protein>
    <submittedName>
        <fullName evidence="2">Uncharacterized protein</fullName>
    </submittedName>
</protein>
<comment type="caution">
    <text evidence="2">The sequence shown here is derived from an EMBL/GenBank/DDBJ whole genome shotgun (WGS) entry which is preliminary data.</text>
</comment>
<evidence type="ECO:0000313" key="2">
    <source>
        <dbReference type="EMBL" id="GHI52339.1"/>
    </source>
</evidence>
<evidence type="ECO:0000313" key="3">
    <source>
        <dbReference type="Proteomes" id="UP000646738"/>
    </source>
</evidence>
<proteinExistence type="predicted"/>
<keyword evidence="3" id="KW-1185">Reference proteome</keyword>
<gene>
    <name evidence="2" type="ORF">Srubr_21850</name>
</gene>
<sequence length="120" mass="12546">MSAWAVVAPPNNAATASGTATSRRIFIGFLTVSEERHLAHSPSGTQPGKKWEKPPLTKMNTGHQVVIDTDTHLRRQAAGRETYNCAALCPARDGPEAGAGFRAVIAVALSTSTSGGRACC</sequence>
<dbReference type="Proteomes" id="UP000646738">
    <property type="component" value="Unassembled WGS sequence"/>
</dbReference>